<proteinExistence type="predicted"/>
<dbReference type="AlphaFoldDB" id="A0AAN8JX72"/>
<name>A0AAN8JX72_PATCE</name>
<keyword evidence="4" id="KW-1185">Reference proteome</keyword>
<accession>A0AAN8JX72</accession>
<comment type="caution">
    <text evidence="3">The sequence shown here is derived from an EMBL/GenBank/DDBJ whole genome shotgun (WGS) entry which is preliminary data.</text>
</comment>
<keyword evidence="1" id="KW-0732">Signal</keyword>
<gene>
    <name evidence="3" type="ORF">SNE40_007621</name>
</gene>
<dbReference type="Pfam" id="PF25272">
    <property type="entry name" value="VERL_C"/>
    <property type="match status" value="1"/>
</dbReference>
<feature type="domain" description="Vitelline envelope sperm lysin receptor C-terminal" evidence="2">
    <location>
        <begin position="43"/>
        <end position="271"/>
    </location>
</feature>
<feature type="chain" id="PRO_5042939963" description="Vitelline envelope sperm lysin receptor C-terminal domain-containing protein" evidence="1">
    <location>
        <begin position="19"/>
        <end position="280"/>
    </location>
</feature>
<protein>
    <recommendedName>
        <fullName evidence="2">Vitelline envelope sperm lysin receptor C-terminal domain-containing protein</fullName>
    </recommendedName>
</protein>
<reference evidence="3 4" key="1">
    <citation type="submission" date="2024-01" db="EMBL/GenBank/DDBJ databases">
        <title>The genome of the rayed Mediterranean limpet Patella caerulea (Linnaeus, 1758).</title>
        <authorList>
            <person name="Anh-Thu Weber A."/>
            <person name="Halstead-Nussloch G."/>
        </authorList>
    </citation>
    <scope>NUCLEOTIDE SEQUENCE [LARGE SCALE GENOMIC DNA]</scope>
    <source>
        <strain evidence="3">AATW-2023a</strain>
        <tissue evidence="3">Whole specimen</tissue>
    </source>
</reference>
<evidence type="ECO:0000256" key="1">
    <source>
        <dbReference type="SAM" id="SignalP"/>
    </source>
</evidence>
<dbReference type="InterPro" id="IPR057371">
    <property type="entry name" value="VERL_C"/>
</dbReference>
<evidence type="ECO:0000313" key="3">
    <source>
        <dbReference type="EMBL" id="KAK6185371.1"/>
    </source>
</evidence>
<dbReference type="Proteomes" id="UP001347796">
    <property type="component" value="Unassembled WGS sequence"/>
</dbReference>
<evidence type="ECO:0000259" key="2">
    <source>
        <dbReference type="Pfam" id="PF25272"/>
    </source>
</evidence>
<feature type="signal peptide" evidence="1">
    <location>
        <begin position="1"/>
        <end position="18"/>
    </location>
</feature>
<sequence length="280" mass="30199">MAIVILSLTLLSLAMTSAMSIPKGYILDVTPVCGSSIRARPVVNILTDLNIRAVARCAKGDMNFTKLDAANYKLIGSYVARTKGCLFVNHKGIYKLDVAIMYGLPRSGLLANEQVYTVSCAFNSKAKVTATRHNVVGGLVSPHEKLYNVGTSVSSSYITLNVQDIRRKTISSSIPIDKVVTLYAVSRGTLRERGLRAVSCYGIGAVNKKKYAILRAGCGDGQVIPLNAGFITTGRTTRSPYFRSFYVEGDRLVSYQCTFQLCTGSCNGSSCSVGKNYVKG</sequence>
<evidence type="ECO:0000313" key="4">
    <source>
        <dbReference type="Proteomes" id="UP001347796"/>
    </source>
</evidence>
<organism evidence="3 4">
    <name type="scientific">Patella caerulea</name>
    <name type="common">Rayed Mediterranean limpet</name>
    <dbReference type="NCBI Taxonomy" id="87958"/>
    <lineage>
        <taxon>Eukaryota</taxon>
        <taxon>Metazoa</taxon>
        <taxon>Spiralia</taxon>
        <taxon>Lophotrochozoa</taxon>
        <taxon>Mollusca</taxon>
        <taxon>Gastropoda</taxon>
        <taxon>Patellogastropoda</taxon>
        <taxon>Patelloidea</taxon>
        <taxon>Patellidae</taxon>
        <taxon>Patella</taxon>
    </lineage>
</organism>
<dbReference type="EMBL" id="JAZGQO010000006">
    <property type="protein sequence ID" value="KAK6185371.1"/>
    <property type="molecule type" value="Genomic_DNA"/>
</dbReference>